<proteinExistence type="predicted"/>
<keyword evidence="1" id="KW-0472">Membrane</keyword>
<evidence type="ECO:0000313" key="2">
    <source>
        <dbReference type="EMBL" id="RKX68283.1"/>
    </source>
</evidence>
<protein>
    <submittedName>
        <fullName evidence="2">Uncharacterized protein</fullName>
    </submittedName>
</protein>
<evidence type="ECO:0000313" key="3">
    <source>
        <dbReference type="Proteomes" id="UP000271125"/>
    </source>
</evidence>
<dbReference type="Proteomes" id="UP000271125">
    <property type="component" value="Unassembled WGS sequence"/>
</dbReference>
<name>A0A660SCB5_UNCT6</name>
<comment type="caution">
    <text evidence="2">The sequence shown here is derived from an EMBL/GenBank/DDBJ whole genome shotgun (WGS) entry which is preliminary data.</text>
</comment>
<organism evidence="2 3">
    <name type="scientific">candidate division TA06 bacterium</name>
    <dbReference type="NCBI Taxonomy" id="2250710"/>
    <lineage>
        <taxon>Bacteria</taxon>
        <taxon>Bacteria division TA06</taxon>
    </lineage>
</organism>
<keyword evidence="1" id="KW-1133">Transmembrane helix</keyword>
<accession>A0A660SCB5</accession>
<dbReference type="AlphaFoldDB" id="A0A660SCB5"/>
<sequence>MRFCLSAVPIKSGWKAGRLAFQLGINNPINKRGLIMKTKIFWIFGILQSLSLGIIVFLLFRSLNLIKGENVIGLDTQILLSIFFPLFLLLVEYIIYQKK</sequence>
<feature type="transmembrane region" description="Helical" evidence="1">
    <location>
        <begin position="78"/>
        <end position="96"/>
    </location>
</feature>
<evidence type="ECO:0000256" key="1">
    <source>
        <dbReference type="SAM" id="Phobius"/>
    </source>
</evidence>
<gene>
    <name evidence="2" type="ORF">DRP43_05850</name>
</gene>
<feature type="transmembrane region" description="Helical" evidence="1">
    <location>
        <begin position="40"/>
        <end position="58"/>
    </location>
</feature>
<keyword evidence="1" id="KW-0812">Transmembrane</keyword>
<dbReference type="EMBL" id="QNBD01000292">
    <property type="protein sequence ID" value="RKX68283.1"/>
    <property type="molecule type" value="Genomic_DNA"/>
</dbReference>
<reference evidence="2 3" key="1">
    <citation type="submission" date="2018-06" db="EMBL/GenBank/DDBJ databases">
        <title>Extensive metabolic versatility and redundancy in microbially diverse, dynamic hydrothermal sediments.</title>
        <authorList>
            <person name="Dombrowski N."/>
            <person name="Teske A."/>
            <person name="Baker B.J."/>
        </authorList>
    </citation>
    <scope>NUCLEOTIDE SEQUENCE [LARGE SCALE GENOMIC DNA]</scope>
    <source>
        <strain evidence="2">B10_G13</strain>
    </source>
</reference>